<feature type="transmembrane region" description="Helical" evidence="7">
    <location>
        <begin position="197"/>
        <end position="220"/>
    </location>
</feature>
<name>A0ABT7DJI7_9ACTN</name>
<evidence type="ECO:0000313" key="8">
    <source>
        <dbReference type="EMBL" id="MDJ1649690.1"/>
    </source>
</evidence>
<keyword evidence="9" id="KW-1185">Reference proteome</keyword>
<comment type="subcellular location">
    <subcellularLocation>
        <location evidence="1">Cell membrane</location>
        <topology evidence="1">Multi-pass membrane protein</topology>
    </subcellularLocation>
</comment>
<keyword evidence="6 7" id="KW-0472">Membrane</keyword>
<evidence type="ECO:0000256" key="1">
    <source>
        <dbReference type="ARBA" id="ARBA00004651"/>
    </source>
</evidence>
<feature type="transmembrane region" description="Helical" evidence="7">
    <location>
        <begin position="270"/>
        <end position="294"/>
    </location>
</feature>
<sequence>MLTTCYLFLGGAGAGALVVLAALEAANARRRFAYPPRVISRVERAFALPDEFFVRAWPLCFVTMALGVLCLLFDLGRPDRLLNLVMSPAPSAIAVGAYALAAALVCAGAFALTELLDGPRVKPTALFVASALGAAAGLVALAYTGVLLQGLASVLFWQTPLLPLLFSLSSLSCGVACAFMGAVFVEARRPFARPLARLARVDGVLIVLEALCLVVYLVWGLSAEGTAPAAKALIAGDLRWLFWGGVVAGGLVGPFVLERFLTHGNSRTQLLWIAALLAAGGLALRFALTGAAAYDVTQMPEALFGLMME</sequence>
<feature type="transmembrane region" description="Helical" evidence="7">
    <location>
        <begin position="124"/>
        <end position="144"/>
    </location>
</feature>
<evidence type="ECO:0000256" key="3">
    <source>
        <dbReference type="ARBA" id="ARBA00022475"/>
    </source>
</evidence>
<evidence type="ECO:0000256" key="2">
    <source>
        <dbReference type="ARBA" id="ARBA00008929"/>
    </source>
</evidence>
<organism evidence="8 9">
    <name type="scientific">Gordonibacter faecis</name>
    <dbReference type="NCBI Taxonomy" id="3047475"/>
    <lineage>
        <taxon>Bacteria</taxon>
        <taxon>Bacillati</taxon>
        <taxon>Actinomycetota</taxon>
        <taxon>Coriobacteriia</taxon>
        <taxon>Eggerthellales</taxon>
        <taxon>Eggerthellaceae</taxon>
        <taxon>Gordonibacter</taxon>
    </lineage>
</organism>
<comment type="caution">
    <text evidence="8">The sequence shown here is derived from an EMBL/GenBank/DDBJ whole genome shotgun (WGS) entry which is preliminary data.</text>
</comment>
<reference evidence="8 9" key="1">
    <citation type="submission" date="2023-05" db="EMBL/GenBank/DDBJ databases">
        <title>Gordonibacter KGMB12511T sp. nov., isolated from faeces of healthy Korean.</title>
        <authorList>
            <person name="Kim H.S."/>
            <person name="Kim J.-S."/>
            <person name="Suh M.K."/>
            <person name="Eom M.K."/>
            <person name="Do H.E."/>
            <person name="Lee J.-S."/>
        </authorList>
    </citation>
    <scope>NUCLEOTIDE SEQUENCE [LARGE SCALE GENOMIC DNA]</scope>
    <source>
        <strain evidence="8 9">KGMB12511</strain>
    </source>
</reference>
<dbReference type="Pfam" id="PF03916">
    <property type="entry name" value="NrfD"/>
    <property type="match status" value="1"/>
</dbReference>
<gene>
    <name evidence="8" type="primary">nrfD</name>
    <name evidence="8" type="ORF">QNJ86_02650</name>
</gene>
<dbReference type="InterPro" id="IPR005614">
    <property type="entry name" value="NrfD-like"/>
</dbReference>
<dbReference type="PANTHER" id="PTHR34856">
    <property type="entry name" value="PROTEIN NRFD"/>
    <property type="match status" value="1"/>
</dbReference>
<protein>
    <submittedName>
        <fullName evidence="8">Polysulfide reductase NrfD</fullName>
    </submittedName>
</protein>
<dbReference type="EMBL" id="JASJEU010000005">
    <property type="protein sequence ID" value="MDJ1649690.1"/>
    <property type="molecule type" value="Genomic_DNA"/>
</dbReference>
<dbReference type="PANTHER" id="PTHR34856:SF2">
    <property type="entry name" value="PROTEIN NRFD"/>
    <property type="match status" value="1"/>
</dbReference>
<feature type="transmembrane region" description="Helical" evidence="7">
    <location>
        <begin position="52"/>
        <end position="73"/>
    </location>
</feature>
<keyword evidence="5 7" id="KW-1133">Transmembrane helix</keyword>
<keyword evidence="3" id="KW-1003">Cell membrane</keyword>
<feature type="transmembrane region" description="Helical" evidence="7">
    <location>
        <begin position="93"/>
        <end position="112"/>
    </location>
</feature>
<dbReference type="InterPro" id="IPR052049">
    <property type="entry name" value="Electron_transfer_protein"/>
</dbReference>
<keyword evidence="4 7" id="KW-0812">Transmembrane</keyword>
<feature type="transmembrane region" description="Helical" evidence="7">
    <location>
        <begin position="164"/>
        <end position="185"/>
    </location>
</feature>
<evidence type="ECO:0000256" key="5">
    <source>
        <dbReference type="ARBA" id="ARBA00022989"/>
    </source>
</evidence>
<feature type="transmembrane region" description="Helical" evidence="7">
    <location>
        <begin position="6"/>
        <end position="23"/>
    </location>
</feature>
<accession>A0ABT7DJI7</accession>
<dbReference type="Gene3D" id="1.20.1630.10">
    <property type="entry name" value="Formate dehydrogenase/DMSO reductase domain"/>
    <property type="match status" value="1"/>
</dbReference>
<evidence type="ECO:0000256" key="7">
    <source>
        <dbReference type="SAM" id="Phobius"/>
    </source>
</evidence>
<evidence type="ECO:0000256" key="4">
    <source>
        <dbReference type="ARBA" id="ARBA00022692"/>
    </source>
</evidence>
<dbReference type="Proteomes" id="UP001232750">
    <property type="component" value="Unassembled WGS sequence"/>
</dbReference>
<comment type="similarity">
    <text evidence="2">Belongs to the NrfD family.</text>
</comment>
<evidence type="ECO:0000256" key="6">
    <source>
        <dbReference type="ARBA" id="ARBA00023136"/>
    </source>
</evidence>
<proteinExistence type="inferred from homology"/>
<evidence type="ECO:0000313" key="9">
    <source>
        <dbReference type="Proteomes" id="UP001232750"/>
    </source>
</evidence>
<dbReference type="RefSeq" id="WP_283831029.1">
    <property type="nucleotide sequence ID" value="NZ_JASJEU010000005.1"/>
</dbReference>
<feature type="transmembrane region" description="Helical" evidence="7">
    <location>
        <begin position="240"/>
        <end position="258"/>
    </location>
</feature>